<dbReference type="InterPro" id="IPR029044">
    <property type="entry name" value="Nucleotide-diphossugar_trans"/>
</dbReference>
<protein>
    <submittedName>
        <fullName evidence="2">Glucose-1-phosphate cytidylyltransferase</fullName>
        <ecNumber evidence="2">2.7.7.33</ecNumber>
    </submittedName>
</protein>
<proteinExistence type="predicted"/>
<gene>
    <name evidence="2" type="primary">rfbF</name>
    <name evidence="2" type="ORF">F0357_12710</name>
</gene>
<evidence type="ECO:0000259" key="1">
    <source>
        <dbReference type="Pfam" id="PF00483"/>
    </source>
</evidence>
<dbReference type="CDD" id="cd02524">
    <property type="entry name" value="G1P_cytidylyltransferase"/>
    <property type="match status" value="1"/>
</dbReference>
<evidence type="ECO:0000313" key="2">
    <source>
        <dbReference type="EMBL" id="MQT13483.1"/>
    </source>
</evidence>
<reference evidence="2 3" key="1">
    <citation type="submission" date="2019-09" db="EMBL/GenBank/DDBJ databases">
        <title>Segnochrobactrum spirostomi gen. nov., sp. nov., isolated from the ciliate Spirostomum cf. yagiui and description of a novel family, Segnochrobactraceae fam. nov. within the order Rhizobiales of the class Alphaproteobacteria.</title>
        <authorList>
            <person name="Akter S."/>
            <person name="Shazib S.U.A."/>
            <person name="Shin M.K."/>
        </authorList>
    </citation>
    <scope>NUCLEOTIDE SEQUENCE [LARGE SCALE GENOMIC DNA]</scope>
    <source>
        <strain evidence="2 3">Sp-1</strain>
    </source>
</reference>
<keyword evidence="3" id="KW-1185">Reference proteome</keyword>
<keyword evidence="2" id="KW-0808">Transferase</keyword>
<dbReference type="EMBL" id="VWNA01000001">
    <property type="protein sequence ID" value="MQT13483.1"/>
    <property type="molecule type" value="Genomic_DNA"/>
</dbReference>
<accession>A0A6A7Y345</accession>
<comment type="caution">
    <text evidence="2">The sequence shown here is derived from an EMBL/GenBank/DDBJ whole genome shotgun (WGS) entry which is preliminary data.</text>
</comment>
<dbReference type="GO" id="GO:0047343">
    <property type="term" value="F:glucose-1-phosphate cytidylyltransferase activity"/>
    <property type="evidence" value="ECO:0007669"/>
    <property type="project" value="UniProtKB-EC"/>
</dbReference>
<dbReference type="InterPro" id="IPR013446">
    <property type="entry name" value="G1P_cyt_trans-like"/>
</dbReference>
<dbReference type="RefSeq" id="WP_153482152.1">
    <property type="nucleotide sequence ID" value="NZ_VWNA01000001.1"/>
</dbReference>
<dbReference type="PANTHER" id="PTHR47183:SF1">
    <property type="entry name" value="GLUCOSE-1-PHOSPHATE CYTIDYLYLTRANSFERASE"/>
    <property type="match status" value="1"/>
</dbReference>
<dbReference type="InterPro" id="IPR046981">
    <property type="entry name" value="G1P_cyt_trans"/>
</dbReference>
<dbReference type="GO" id="GO:0009243">
    <property type="term" value="P:O antigen biosynthetic process"/>
    <property type="evidence" value="ECO:0007669"/>
    <property type="project" value="InterPro"/>
</dbReference>
<feature type="domain" description="Nucleotidyl transferase" evidence="1">
    <location>
        <begin position="2"/>
        <end position="228"/>
    </location>
</feature>
<dbReference type="NCBIfam" id="TIGR02623">
    <property type="entry name" value="G1P_cyt_trans"/>
    <property type="match status" value="1"/>
</dbReference>
<dbReference type="EC" id="2.7.7.33" evidence="2"/>
<dbReference type="Pfam" id="PF00483">
    <property type="entry name" value="NTP_transferase"/>
    <property type="match status" value="1"/>
</dbReference>
<evidence type="ECO:0000313" key="3">
    <source>
        <dbReference type="Proteomes" id="UP000332515"/>
    </source>
</evidence>
<dbReference type="PANTHER" id="PTHR47183">
    <property type="entry name" value="GLUCOSE-1-PHOSPHATE CYTIDYLYLTRANSFERASE-RELATED"/>
    <property type="match status" value="1"/>
</dbReference>
<sequence length="272" mass="30662">MKTVLLAGGFGTRLSEYTEDIPKPMVTVGGLPMLWHIMSIYSHFGHKEFLVALGYKAEYVKSFFLNYETLHSDFIIDMATGKTRAVERPAVDWKLGLIDTGLQTMTGGRIKRMAPWIADETFFATYGDGVSDVDINALLAFHKSHGKLVTMTLARPAARFGVVEFEPGGLVRSFKEKPLDSSGYVNAGFFVMEPDFINYIDGDDTILERDPLERAAAEGQLMGYVHNGFWRPMDTKKDVDDLNKMWHTDEAPWKMWSLESSSARKTRGHFDV</sequence>
<dbReference type="InterPro" id="IPR005835">
    <property type="entry name" value="NTP_transferase_dom"/>
</dbReference>
<keyword evidence="2" id="KW-0548">Nucleotidyltransferase</keyword>
<dbReference type="Proteomes" id="UP000332515">
    <property type="component" value="Unassembled WGS sequence"/>
</dbReference>
<dbReference type="AlphaFoldDB" id="A0A6A7Y345"/>
<name>A0A6A7Y345_9HYPH</name>
<dbReference type="SUPFAM" id="SSF53448">
    <property type="entry name" value="Nucleotide-diphospho-sugar transferases"/>
    <property type="match status" value="1"/>
</dbReference>
<organism evidence="2 3">
    <name type="scientific">Segnochrobactrum spirostomi</name>
    <dbReference type="NCBI Taxonomy" id="2608987"/>
    <lineage>
        <taxon>Bacteria</taxon>
        <taxon>Pseudomonadati</taxon>
        <taxon>Pseudomonadota</taxon>
        <taxon>Alphaproteobacteria</taxon>
        <taxon>Hyphomicrobiales</taxon>
        <taxon>Segnochrobactraceae</taxon>
        <taxon>Segnochrobactrum</taxon>
    </lineage>
</organism>
<dbReference type="Gene3D" id="3.90.550.10">
    <property type="entry name" value="Spore Coat Polysaccharide Biosynthesis Protein SpsA, Chain A"/>
    <property type="match status" value="1"/>
</dbReference>